<dbReference type="Proteomes" id="UP000187059">
    <property type="component" value="Plasmid pPABY7"/>
</dbReference>
<gene>
    <name evidence="2" type="ORF">Ga0080574_TMP5117</name>
</gene>
<protein>
    <submittedName>
        <fullName evidence="2">Uncharacterized protein</fullName>
    </submittedName>
</protein>
<keyword evidence="2" id="KW-0614">Plasmid</keyword>
<evidence type="ECO:0000313" key="3">
    <source>
        <dbReference type="Proteomes" id="UP000187059"/>
    </source>
</evidence>
<reference evidence="2 3" key="1">
    <citation type="submission" date="2016-04" db="EMBL/GenBank/DDBJ databases">
        <title>Deep-sea bacteria in the southern Pacific.</title>
        <authorList>
            <person name="Tang K."/>
        </authorList>
    </citation>
    <scope>NUCLEOTIDE SEQUENCE [LARGE SCALE GENOMIC DNA]</scope>
    <source>
        <strain evidence="2 3">JLT2014</strain>
        <plasmid evidence="3">ppaby7</plasmid>
    </source>
</reference>
<dbReference type="AlphaFoldDB" id="A0A1P8V184"/>
<dbReference type="EMBL" id="CP015097">
    <property type="protein sequence ID" value="APZ55399.1"/>
    <property type="molecule type" value="Genomic_DNA"/>
</dbReference>
<geneLocation type="plasmid" evidence="3">
    <name>ppaby7</name>
</geneLocation>
<accession>A0A1P8V184</accession>
<evidence type="ECO:0000313" key="2">
    <source>
        <dbReference type="EMBL" id="APZ55399.1"/>
    </source>
</evidence>
<proteinExistence type="predicted"/>
<dbReference type="KEGG" id="paby:Ga0080574_TMP5117"/>
<sequence length="55" mass="6190">MNRDRRASGPFDVTIDRQDITNPHGPQEPHRINRDGRELVACDFGGNDASCNVHM</sequence>
<evidence type="ECO:0000256" key="1">
    <source>
        <dbReference type="SAM" id="MobiDB-lite"/>
    </source>
</evidence>
<keyword evidence="3" id="KW-1185">Reference proteome</keyword>
<feature type="region of interest" description="Disordered" evidence="1">
    <location>
        <begin position="1"/>
        <end position="33"/>
    </location>
</feature>
<organism evidence="2 3">
    <name type="scientific">Salipiger abyssi</name>
    <dbReference type="NCBI Taxonomy" id="1250539"/>
    <lineage>
        <taxon>Bacteria</taxon>
        <taxon>Pseudomonadati</taxon>
        <taxon>Pseudomonadota</taxon>
        <taxon>Alphaproteobacteria</taxon>
        <taxon>Rhodobacterales</taxon>
        <taxon>Roseobacteraceae</taxon>
        <taxon>Salipiger</taxon>
    </lineage>
</organism>
<name>A0A1P8V184_9RHOB</name>